<organism evidence="2 3">
    <name type="scientific">Ensete ventricosum</name>
    <name type="common">Abyssinian banana</name>
    <name type="synonym">Musa ensete</name>
    <dbReference type="NCBI Taxonomy" id="4639"/>
    <lineage>
        <taxon>Eukaryota</taxon>
        <taxon>Viridiplantae</taxon>
        <taxon>Streptophyta</taxon>
        <taxon>Embryophyta</taxon>
        <taxon>Tracheophyta</taxon>
        <taxon>Spermatophyta</taxon>
        <taxon>Magnoliopsida</taxon>
        <taxon>Liliopsida</taxon>
        <taxon>Zingiberales</taxon>
        <taxon>Musaceae</taxon>
        <taxon>Ensete</taxon>
    </lineage>
</organism>
<dbReference type="EMBL" id="AMZH03004877">
    <property type="protein sequence ID" value="RRT67900.1"/>
    <property type="molecule type" value="Genomic_DNA"/>
</dbReference>
<evidence type="ECO:0000313" key="3">
    <source>
        <dbReference type="Proteomes" id="UP000287651"/>
    </source>
</evidence>
<evidence type="ECO:0000256" key="1">
    <source>
        <dbReference type="SAM" id="MobiDB-lite"/>
    </source>
</evidence>
<accession>A0A426ZVB8</accession>
<dbReference type="Proteomes" id="UP000287651">
    <property type="component" value="Unassembled WGS sequence"/>
</dbReference>
<evidence type="ECO:0000313" key="2">
    <source>
        <dbReference type="EMBL" id="RRT67900.1"/>
    </source>
</evidence>
<reference evidence="2 3" key="1">
    <citation type="journal article" date="2014" name="Agronomy (Basel)">
        <title>A Draft Genome Sequence for Ensete ventricosum, the Drought-Tolerant Tree Against Hunger.</title>
        <authorList>
            <person name="Harrison J."/>
            <person name="Moore K.A."/>
            <person name="Paszkiewicz K."/>
            <person name="Jones T."/>
            <person name="Grant M."/>
            <person name="Ambacheew D."/>
            <person name="Muzemil S."/>
            <person name="Studholme D.J."/>
        </authorList>
    </citation>
    <scope>NUCLEOTIDE SEQUENCE [LARGE SCALE GENOMIC DNA]</scope>
</reference>
<feature type="region of interest" description="Disordered" evidence="1">
    <location>
        <begin position="20"/>
        <end position="56"/>
    </location>
</feature>
<comment type="caution">
    <text evidence="2">The sequence shown here is derived from an EMBL/GenBank/DDBJ whole genome shotgun (WGS) entry which is preliminary data.</text>
</comment>
<name>A0A426ZVB8_ENSVE</name>
<dbReference type="AlphaFoldDB" id="A0A426ZVB8"/>
<proteinExistence type="predicted"/>
<sequence>MLQSTGKGGGGSDWAILVAEEEGDSNREGTVLEQRWQRAGEKDVSNGSRGDGGSNWQYETRWQRDAIGSCNQGLEGNNDDNNMI</sequence>
<protein>
    <submittedName>
        <fullName evidence="2">Uncharacterized protein</fullName>
    </submittedName>
</protein>
<gene>
    <name evidence="2" type="ORF">B296_00037527</name>
</gene>
<feature type="compositionally biased region" description="Basic and acidic residues" evidence="1">
    <location>
        <begin position="35"/>
        <end position="44"/>
    </location>
</feature>